<dbReference type="AlphaFoldDB" id="A0A1I1L460"/>
<dbReference type="Proteomes" id="UP000199514">
    <property type="component" value="Unassembled WGS sequence"/>
</dbReference>
<keyword evidence="1" id="KW-1133">Transmembrane helix</keyword>
<protein>
    <submittedName>
        <fullName evidence="2">Uncharacterized protein</fullName>
    </submittedName>
</protein>
<dbReference type="STRING" id="927664.SAMN05421780_10849"/>
<accession>A0A1I1L460</accession>
<reference evidence="2 3" key="1">
    <citation type="submission" date="2016-10" db="EMBL/GenBank/DDBJ databases">
        <authorList>
            <person name="de Groot N.N."/>
        </authorList>
    </citation>
    <scope>NUCLEOTIDE SEQUENCE [LARGE SCALE GENOMIC DNA]</scope>
    <source>
        <strain evidence="2 3">DSM 6793</strain>
    </source>
</reference>
<name>A0A1I1L460_9BACT</name>
<keyword evidence="1" id="KW-0472">Membrane</keyword>
<evidence type="ECO:0000256" key="1">
    <source>
        <dbReference type="SAM" id="Phobius"/>
    </source>
</evidence>
<feature type="transmembrane region" description="Helical" evidence="1">
    <location>
        <begin position="40"/>
        <end position="57"/>
    </location>
</feature>
<dbReference type="EMBL" id="FOLE01000008">
    <property type="protein sequence ID" value="SFC67745.1"/>
    <property type="molecule type" value="Genomic_DNA"/>
</dbReference>
<evidence type="ECO:0000313" key="2">
    <source>
        <dbReference type="EMBL" id="SFC67745.1"/>
    </source>
</evidence>
<sequence length="61" mass="7132">MLLLWGGSNAFCSIKQIPHDANNKMFSNKNWFIPLIRDKPIFYLIPYSPMIIMYIALKLSL</sequence>
<evidence type="ECO:0000313" key="3">
    <source>
        <dbReference type="Proteomes" id="UP000199514"/>
    </source>
</evidence>
<keyword evidence="3" id="KW-1185">Reference proteome</keyword>
<proteinExistence type="predicted"/>
<keyword evidence="1" id="KW-0812">Transmembrane</keyword>
<gene>
    <name evidence="2" type="ORF">SAMN05421780_10849</name>
</gene>
<organism evidence="2 3">
    <name type="scientific">Flexibacter flexilis DSM 6793</name>
    <dbReference type="NCBI Taxonomy" id="927664"/>
    <lineage>
        <taxon>Bacteria</taxon>
        <taxon>Pseudomonadati</taxon>
        <taxon>Bacteroidota</taxon>
        <taxon>Cytophagia</taxon>
        <taxon>Cytophagales</taxon>
        <taxon>Flexibacteraceae</taxon>
        <taxon>Flexibacter</taxon>
    </lineage>
</organism>